<proteinExistence type="predicted"/>
<feature type="compositionally biased region" description="Low complexity" evidence="1">
    <location>
        <begin position="326"/>
        <end position="338"/>
    </location>
</feature>
<feature type="signal peptide" evidence="2">
    <location>
        <begin position="1"/>
        <end position="21"/>
    </location>
</feature>
<evidence type="ECO:0000256" key="2">
    <source>
        <dbReference type="SAM" id="SignalP"/>
    </source>
</evidence>
<feature type="compositionally biased region" description="Low complexity" evidence="1">
    <location>
        <begin position="234"/>
        <end position="246"/>
    </location>
</feature>
<evidence type="ECO:0000313" key="3">
    <source>
        <dbReference type="EMBL" id="KAF0026990.1"/>
    </source>
</evidence>
<feature type="compositionally biased region" description="Low complexity" evidence="1">
    <location>
        <begin position="372"/>
        <end position="384"/>
    </location>
</feature>
<name>A0A6A4S631_SCOMX</name>
<feature type="region of interest" description="Disordered" evidence="1">
    <location>
        <begin position="176"/>
        <end position="466"/>
    </location>
</feature>
<feature type="compositionally biased region" description="Low complexity" evidence="1">
    <location>
        <begin position="418"/>
        <end position="429"/>
    </location>
</feature>
<accession>A0A6A4S631</accession>
<feature type="chain" id="PRO_5025383496" evidence="2">
    <location>
        <begin position="22"/>
        <end position="466"/>
    </location>
</feature>
<feature type="compositionally biased region" description="Polar residues" evidence="1">
    <location>
        <begin position="395"/>
        <end position="406"/>
    </location>
</feature>
<keyword evidence="2" id="KW-0732">Signal</keyword>
<dbReference type="EMBL" id="VEVO01000019">
    <property type="protein sequence ID" value="KAF0026990.1"/>
    <property type="molecule type" value="Genomic_DNA"/>
</dbReference>
<feature type="compositionally biased region" description="Polar residues" evidence="1">
    <location>
        <begin position="303"/>
        <end position="314"/>
    </location>
</feature>
<dbReference type="AlphaFoldDB" id="A0A6A4S631"/>
<organism evidence="3 4">
    <name type="scientific">Scophthalmus maximus</name>
    <name type="common">Turbot</name>
    <name type="synonym">Psetta maxima</name>
    <dbReference type="NCBI Taxonomy" id="52904"/>
    <lineage>
        <taxon>Eukaryota</taxon>
        <taxon>Metazoa</taxon>
        <taxon>Chordata</taxon>
        <taxon>Craniata</taxon>
        <taxon>Vertebrata</taxon>
        <taxon>Euteleostomi</taxon>
        <taxon>Actinopterygii</taxon>
        <taxon>Neopterygii</taxon>
        <taxon>Teleostei</taxon>
        <taxon>Neoteleostei</taxon>
        <taxon>Acanthomorphata</taxon>
        <taxon>Carangaria</taxon>
        <taxon>Pleuronectiformes</taxon>
        <taxon>Pleuronectoidei</taxon>
        <taxon>Scophthalmidae</taxon>
        <taxon>Scophthalmus</taxon>
    </lineage>
</organism>
<dbReference type="Proteomes" id="UP000438429">
    <property type="component" value="Unassembled WGS sequence"/>
</dbReference>
<feature type="compositionally biased region" description="Polar residues" evidence="1">
    <location>
        <begin position="257"/>
        <end position="268"/>
    </location>
</feature>
<reference evidence="3 4" key="1">
    <citation type="submission" date="2019-06" db="EMBL/GenBank/DDBJ databases">
        <title>Draft genomes of female and male turbot (Scophthalmus maximus).</title>
        <authorList>
            <person name="Xu H."/>
            <person name="Xu X.-W."/>
            <person name="Shao C."/>
            <person name="Chen S."/>
        </authorList>
    </citation>
    <scope>NUCLEOTIDE SEQUENCE [LARGE SCALE GENOMIC DNA]</scope>
    <source>
        <strain evidence="3">Ysfricsl-2016a</strain>
        <tissue evidence="3">Blood</tissue>
    </source>
</reference>
<comment type="caution">
    <text evidence="3">The sequence shown here is derived from an EMBL/GenBank/DDBJ whole genome shotgun (WGS) entry which is preliminary data.</text>
</comment>
<evidence type="ECO:0000256" key="1">
    <source>
        <dbReference type="SAM" id="MobiDB-lite"/>
    </source>
</evidence>
<feature type="compositionally biased region" description="Polar residues" evidence="1">
    <location>
        <begin position="349"/>
        <end position="360"/>
    </location>
</feature>
<protein>
    <submittedName>
        <fullName evidence="3">Uncharacterized protein</fullName>
    </submittedName>
</protein>
<feature type="compositionally biased region" description="Polar residues" evidence="1">
    <location>
        <begin position="211"/>
        <end position="222"/>
    </location>
</feature>
<sequence length="466" mass="53155">MAAASRLFWFFFHLLPWSSVTEPRILHRGGPLVGFQLRTLSSSCGPALTESRLNHVFVFGVRRKRSDLVSGSERTSRRVFVPRGRLTLRPRPSASRALSPQDKHSVFPLCGFYTCRSIKTEWGPLTSVPQSVRGPRGTRVLSGPLIQDVRDVIDQNTDHGEEAARRRLSVREEHQTLKHWASHRKWSPDDGLQAASGDRHQHRTQHRHVTDLSTDTSQTSAQTRHRPQHRHLTDLSTDTSQTSAQTPHRPQHRHVTDLSTDTSQTSAQTRHRPQHRHLTDLSTDTSQTSAQTPHRPQHRHVTDLSTDTSQTSAQTRHRPQHRHLTDLSTDTSQTSAQTPHRPQHRHVTDLSTDTSQTSAQTRHRPQHRHLTDLSTDTSQTSAQTPHRPQHRHVTDLSTDTSQTSAQTRHRPQHRHLTDLSTDTSQTSVQTRHRPQHRHVTDLLQTCSTERAADESEDEYDEKSYST</sequence>
<feature type="compositionally biased region" description="Low complexity" evidence="1">
    <location>
        <begin position="280"/>
        <end position="292"/>
    </location>
</feature>
<evidence type="ECO:0000313" key="4">
    <source>
        <dbReference type="Proteomes" id="UP000438429"/>
    </source>
</evidence>
<gene>
    <name evidence="3" type="ORF">F2P81_021727</name>
</gene>